<sequence>MEQKFLAESRVPSGIVQDALLSAQKTYNLGGNFTKGIFNNKLSDGTTNLEQWTQTVTSNFHQIWGSTIAAARNNEAARSNEISRTGEGTDATESMAIEEIDNSKVDIRTCTVTLRQILRPDLT</sequence>
<comment type="caution">
    <text evidence="1">The sequence shown here is derived from an EMBL/GenBank/DDBJ whole genome shotgun (WGS) entry which is preliminary data.</text>
</comment>
<feature type="non-terminal residue" evidence="1">
    <location>
        <position position="123"/>
    </location>
</feature>
<protein>
    <submittedName>
        <fullName evidence="1">Uncharacterized protein</fullName>
    </submittedName>
</protein>
<reference evidence="1" key="1">
    <citation type="journal article" date="2020" name="Fungal Divers.">
        <title>Resolving the Mortierellaceae phylogeny through synthesis of multi-gene phylogenetics and phylogenomics.</title>
        <authorList>
            <person name="Vandepol N."/>
            <person name="Liber J."/>
            <person name="Desiro A."/>
            <person name="Na H."/>
            <person name="Kennedy M."/>
            <person name="Barry K."/>
            <person name="Grigoriev I.V."/>
            <person name="Miller A.N."/>
            <person name="O'Donnell K."/>
            <person name="Stajich J.E."/>
            <person name="Bonito G."/>
        </authorList>
    </citation>
    <scope>NUCLEOTIDE SEQUENCE</scope>
    <source>
        <strain evidence="1">NRRL 2769</strain>
    </source>
</reference>
<proteinExistence type="predicted"/>
<keyword evidence="2" id="KW-1185">Reference proteome</keyword>
<evidence type="ECO:0000313" key="1">
    <source>
        <dbReference type="EMBL" id="KAG0006855.1"/>
    </source>
</evidence>
<dbReference type="Proteomes" id="UP000703661">
    <property type="component" value="Unassembled WGS sequence"/>
</dbReference>
<evidence type="ECO:0000313" key="2">
    <source>
        <dbReference type="Proteomes" id="UP000703661"/>
    </source>
</evidence>
<dbReference type="AlphaFoldDB" id="A0A9P6SV99"/>
<name>A0A9P6SV99_9FUNG</name>
<gene>
    <name evidence="1" type="ORF">BGZ80_005119</name>
</gene>
<organism evidence="1 2">
    <name type="scientific">Entomortierella chlamydospora</name>
    <dbReference type="NCBI Taxonomy" id="101097"/>
    <lineage>
        <taxon>Eukaryota</taxon>
        <taxon>Fungi</taxon>
        <taxon>Fungi incertae sedis</taxon>
        <taxon>Mucoromycota</taxon>
        <taxon>Mortierellomycotina</taxon>
        <taxon>Mortierellomycetes</taxon>
        <taxon>Mortierellales</taxon>
        <taxon>Mortierellaceae</taxon>
        <taxon>Entomortierella</taxon>
    </lineage>
</organism>
<dbReference type="EMBL" id="JAAAID010002540">
    <property type="protein sequence ID" value="KAG0006855.1"/>
    <property type="molecule type" value="Genomic_DNA"/>
</dbReference>
<accession>A0A9P6SV99</accession>